<proteinExistence type="predicted"/>
<protein>
    <recommendedName>
        <fullName evidence="1">DUF7352 domain-containing protein</fullName>
    </recommendedName>
</protein>
<dbReference type="InterPro" id="IPR055776">
    <property type="entry name" value="DUF7352"/>
</dbReference>
<organism evidence="2 3">
    <name type="scientific">Amycolatopsis thermophila</name>
    <dbReference type="NCBI Taxonomy" id="206084"/>
    <lineage>
        <taxon>Bacteria</taxon>
        <taxon>Bacillati</taxon>
        <taxon>Actinomycetota</taxon>
        <taxon>Actinomycetes</taxon>
        <taxon>Pseudonocardiales</taxon>
        <taxon>Pseudonocardiaceae</taxon>
        <taxon>Amycolatopsis</taxon>
    </lineage>
</organism>
<reference evidence="2 3" key="1">
    <citation type="submission" date="2023-07" db="EMBL/GenBank/DDBJ databases">
        <title>Sequencing the genomes of 1000 actinobacteria strains.</title>
        <authorList>
            <person name="Klenk H.-P."/>
        </authorList>
    </citation>
    <scope>NUCLEOTIDE SEQUENCE [LARGE SCALE GENOMIC DNA]</scope>
    <source>
        <strain evidence="2 3">DSM 45805</strain>
    </source>
</reference>
<accession>A0ABU0EMP5</accession>
<comment type="caution">
    <text evidence="2">The sequence shown here is derived from an EMBL/GenBank/DDBJ whole genome shotgun (WGS) entry which is preliminary data.</text>
</comment>
<dbReference type="Pfam" id="PF24043">
    <property type="entry name" value="DUF7352"/>
    <property type="match status" value="1"/>
</dbReference>
<gene>
    <name evidence="2" type="ORF">FB470_000539</name>
</gene>
<evidence type="ECO:0000313" key="2">
    <source>
        <dbReference type="EMBL" id="MDQ0376545.1"/>
    </source>
</evidence>
<name>A0ABU0EMP5_9PSEU</name>
<feature type="domain" description="DUF7352" evidence="1">
    <location>
        <begin position="1"/>
        <end position="90"/>
    </location>
</feature>
<sequence length="94" mass="10505">MRSIWKFPLDITDRQPVNMPAGSDILDAQFQHGVLCVWAAVERENPVEPRTLVIVGTGNPMPDGKLQHIATVQHPDLGLVWHVFEDQTPAEVKV</sequence>
<dbReference type="RefSeq" id="WP_306988449.1">
    <property type="nucleotide sequence ID" value="NZ_JAUSUT010000001.1"/>
</dbReference>
<evidence type="ECO:0000313" key="3">
    <source>
        <dbReference type="Proteomes" id="UP001229651"/>
    </source>
</evidence>
<dbReference type="EMBL" id="JAUSUT010000001">
    <property type="protein sequence ID" value="MDQ0376545.1"/>
    <property type="molecule type" value="Genomic_DNA"/>
</dbReference>
<keyword evidence="3" id="KW-1185">Reference proteome</keyword>
<evidence type="ECO:0000259" key="1">
    <source>
        <dbReference type="Pfam" id="PF24043"/>
    </source>
</evidence>
<dbReference type="Proteomes" id="UP001229651">
    <property type="component" value="Unassembled WGS sequence"/>
</dbReference>